<evidence type="ECO:0000256" key="8">
    <source>
        <dbReference type="ARBA" id="ARBA00022840"/>
    </source>
</evidence>
<gene>
    <name evidence="14" type="ORF">JMA_41330</name>
</gene>
<keyword evidence="8" id="KW-0067">ATP-binding</keyword>
<evidence type="ECO:0000256" key="11">
    <source>
        <dbReference type="RuleBase" id="RU003953"/>
    </source>
</evidence>
<name>A0A0B5ATA8_9BACL</name>
<evidence type="ECO:0000313" key="15">
    <source>
        <dbReference type="Proteomes" id="UP000031449"/>
    </source>
</evidence>
<keyword evidence="10 11" id="KW-0694">RNA-binding</keyword>
<dbReference type="Gene3D" id="3.30.460.10">
    <property type="entry name" value="Beta Polymerase, domain 2"/>
    <property type="match status" value="1"/>
</dbReference>
<dbReference type="CDD" id="cd05398">
    <property type="entry name" value="NT_ClassII-CCAase"/>
    <property type="match status" value="1"/>
</dbReference>
<evidence type="ECO:0000256" key="7">
    <source>
        <dbReference type="ARBA" id="ARBA00022800"/>
    </source>
</evidence>
<dbReference type="InterPro" id="IPR043519">
    <property type="entry name" value="NT_sf"/>
</dbReference>
<organism evidence="14 15">
    <name type="scientific">Jeotgalibacillus malaysiensis</name>
    <dbReference type="NCBI Taxonomy" id="1508404"/>
    <lineage>
        <taxon>Bacteria</taxon>
        <taxon>Bacillati</taxon>
        <taxon>Bacillota</taxon>
        <taxon>Bacilli</taxon>
        <taxon>Bacillales</taxon>
        <taxon>Caryophanaceae</taxon>
        <taxon>Jeotgalibacillus</taxon>
    </lineage>
</organism>
<keyword evidence="9" id="KW-0460">Magnesium</keyword>
<evidence type="ECO:0000256" key="3">
    <source>
        <dbReference type="ARBA" id="ARBA00022694"/>
    </source>
</evidence>
<dbReference type="Proteomes" id="UP000031449">
    <property type="component" value="Plasmid unnamed"/>
</dbReference>
<keyword evidence="14" id="KW-0614">Plasmid</keyword>
<keyword evidence="5" id="KW-0479">Metal-binding</keyword>
<dbReference type="GO" id="GO:0005524">
    <property type="term" value="F:ATP binding"/>
    <property type="evidence" value="ECO:0007669"/>
    <property type="project" value="UniProtKB-KW"/>
</dbReference>
<reference evidence="14 15" key="1">
    <citation type="submission" date="2014-08" db="EMBL/GenBank/DDBJ databases">
        <title>Complete genome of a marine bacteria Jeotgalibacillus malaysiensis.</title>
        <authorList>
            <person name="Yaakop A.S."/>
            <person name="Chan K.-G."/>
            <person name="Goh K.M."/>
        </authorList>
    </citation>
    <scope>NUCLEOTIDE SEQUENCE [LARGE SCALE GENOMIC DNA]</scope>
    <source>
        <strain evidence="14 15">D5</strain>
        <plasmid evidence="15">Plasmid</plasmid>
    </source>
</reference>
<comment type="similarity">
    <text evidence="11">Belongs to the tRNA nucleotidyltransferase/poly(A) polymerase family.</text>
</comment>
<dbReference type="PANTHER" id="PTHR47545:SF1">
    <property type="entry name" value="MULTIFUNCTIONAL CCA PROTEIN"/>
    <property type="match status" value="1"/>
</dbReference>
<evidence type="ECO:0000256" key="9">
    <source>
        <dbReference type="ARBA" id="ARBA00022842"/>
    </source>
</evidence>
<dbReference type="PANTHER" id="PTHR47545">
    <property type="entry name" value="MULTIFUNCTIONAL CCA PROTEIN"/>
    <property type="match status" value="1"/>
</dbReference>
<dbReference type="InterPro" id="IPR002646">
    <property type="entry name" value="PolA_pol_head_dom"/>
</dbReference>
<dbReference type="Pfam" id="PF01743">
    <property type="entry name" value="PolyA_pol"/>
    <property type="match status" value="1"/>
</dbReference>
<evidence type="ECO:0000256" key="5">
    <source>
        <dbReference type="ARBA" id="ARBA00022723"/>
    </source>
</evidence>
<evidence type="ECO:0000256" key="2">
    <source>
        <dbReference type="ARBA" id="ARBA00022679"/>
    </source>
</evidence>
<dbReference type="Gene3D" id="1.10.3090.10">
    <property type="entry name" value="cca-adding enzyme, domain 2"/>
    <property type="match status" value="1"/>
</dbReference>
<dbReference type="EC" id="2.7.7.72" evidence="14"/>
<dbReference type="SUPFAM" id="SSF81301">
    <property type="entry name" value="Nucleotidyltransferase"/>
    <property type="match status" value="1"/>
</dbReference>
<protein>
    <submittedName>
        <fullName evidence="14">Putative multifunctional tRNA nucleotidyl transferase/2'3'-cyclic phosphodiesterase/2'nucleotidase/phosphatase</fullName>
        <ecNumber evidence="14">2.7.7.72</ecNumber>
    </submittedName>
</protein>
<dbReference type="HOGENOM" id="CLU_709364_0_0_9"/>
<dbReference type="EMBL" id="CP009417">
    <property type="protein sequence ID" value="AJD93450.1"/>
    <property type="molecule type" value="Genomic_DNA"/>
</dbReference>
<evidence type="ECO:0000259" key="12">
    <source>
        <dbReference type="Pfam" id="PF01743"/>
    </source>
</evidence>
<dbReference type="GO" id="GO:0008033">
    <property type="term" value="P:tRNA processing"/>
    <property type="evidence" value="ECO:0007669"/>
    <property type="project" value="UniProtKB-KW"/>
</dbReference>
<dbReference type="GO" id="GO:0004810">
    <property type="term" value="F:CCA tRNA nucleotidyltransferase activity"/>
    <property type="evidence" value="ECO:0007669"/>
    <property type="project" value="UniProtKB-EC"/>
</dbReference>
<geneLocation type="plasmid" evidence="15"/>
<dbReference type="SUPFAM" id="SSF81891">
    <property type="entry name" value="Poly A polymerase C-terminal region-like"/>
    <property type="match status" value="1"/>
</dbReference>
<sequence>MKKEMTLVKEVAEKVEQAGGKMYFVGGFVRDRLLGKESKDIDVEVHGITERQLVEILKTFGQVDLVGESFGVYLIKGVDIDFAMPRTERKTGDKHTDFDVTVDPFIGTYEASKRRDFTMNAIMEDVMTGDVTDHFKGVEDIQNRVIRLVDDVTFKEDALRVLRAIQFSARFGFEIERDTQEVMKEMELTHLAKERIYMEIEKGMTKGCPKKFITEMKKYPSILKILPSLEKVETENLLKENDLTFNTVMMSLHMDESSFQGCVHDMIQDKQGRNLASATRAFIQAIRKAKTAEDMALAVSLHRGFVEKQEGFINLNRSILFDVETNSLFGQIVNQKNQVLFVINGDWLMLLGVKPSPRFKQQLDEAHALSFLGFNENEIQQHIFKGRSV</sequence>
<dbReference type="GO" id="GO:0003723">
    <property type="term" value="F:RNA binding"/>
    <property type="evidence" value="ECO:0007669"/>
    <property type="project" value="UniProtKB-KW"/>
</dbReference>
<proteinExistence type="inferred from homology"/>
<evidence type="ECO:0000313" key="14">
    <source>
        <dbReference type="EMBL" id="AJD93450.1"/>
    </source>
</evidence>
<dbReference type="Pfam" id="PF12627">
    <property type="entry name" value="PolyA_pol_RNAbd"/>
    <property type="match status" value="1"/>
</dbReference>
<comment type="cofactor">
    <cofactor evidence="1">
        <name>Mg(2+)</name>
        <dbReference type="ChEBI" id="CHEBI:18420"/>
    </cofactor>
</comment>
<accession>A0A0B5ATA8</accession>
<keyword evidence="4 14" id="KW-0548">Nucleotidyltransferase</keyword>
<keyword evidence="2 11" id="KW-0808">Transferase</keyword>
<dbReference type="GO" id="GO:0042245">
    <property type="term" value="P:RNA repair"/>
    <property type="evidence" value="ECO:0007669"/>
    <property type="project" value="UniProtKB-KW"/>
</dbReference>
<feature type="domain" description="tRNA nucleotidyltransferase/poly(A) polymerase RNA and SrmB- binding" evidence="13">
    <location>
        <begin position="172"/>
        <end position="230"/>
    </location>
</feature>
<dbReference type="AlphaFoldDB" id="A0A0B5ATA8"/>
<evidence type="ECO:0000256" key="6">
    <source>
        <dbReference type="ARBA" id="ARBA00022741"/>
    </source>
</evidence>
<evidence type="ECO:0000256" key="1">
    <source>
        <dbReference type="ARBA" id="ARBA00001946"/>
    </source>
</evidence>
<dbReference type="OrthoDB" id="9805698at2"/>
<dbReference type="InterPro" id="IPR032828">
    <property type="entry name" value="PolyA_RNA-bd"/>
</dbReference>
<evidence type="ECO:0000256" key="10">
    <source>
        <dbReference type="ARBA" id="ARBA00022884"/>
    </source>
</evidence>
<keyword evidence="3" id="KW-0819">tRNA processing</keyword>
<dbReference type="InterPro" id="IPR050124">
    <property type="entry name" value="tRNA_CCA-adding_enzyme"/>
</dbReference>
<dbReference type="BioCyc" id="JESP1508404:G14D9-13417-MONOMER"/>
<evidence type="ECO:0000259" key="13">
    <source>
        <dbReference type="Pfam" id="PF12627"/>
    </source>
</evidence>
<keyword evidence="6" id="KW-0547">Nucleotide-binding</keyword>
<dbReference type="KEGG" id="jeo:JMA_41330"/>
<keyword evidence="7" id="KW-0692">RNA repair</keyword>
<dbReference type="GO" id="GO:0046872">
    <property type="term" value="F:metal ion binding"/>
    <property type="evidence" value="ECO:0007669"/>
    <property type="project" value="UniProtKB-KW"/>
</dbReference>
<feature type="domain" description="Poly A polymerase head" evidence="12">
    <location>
        <begin position="22"/>
        <end position="147"/>
    </location>
</feature>
<evidence type="ECO:0000256" key="4">
    <source>
        <dbReference type="ARBA" id="ARBA00022695"/>
    </source>
</evidence>
<keyword evidence="15" id="KW-1185">Reference proteome</keyword>